<accession>A0ABP7K3H5</accession>
<dbReference type="Gene3D" id="2.40.10.10">
    <property type="entry name" value="Trypsin-like serine proteases"/>
    <property type="match status" value="2"/>
</dbReference>
<keyword evidence="1 2" id="KW-0732">Signal</keyword>
<keyword evidence="4" id="KW-1185">Reference proteome</keyword>
<evidence type="ECO:0000313" key="4">
    <source>
        <dbReference type="Proteomes" id="UP001399917"/>
    </source>
</evidence>
<dbReference type="PRINTS" id="PR00722">
    <property type="entry name" value="CHYMOTRYPSIN"/>
</dbReference>
<gene>
    <name evidence="3" type="ORF">GCM10022404_13500</name>
</gene>
<dbReference type="InterPro" id="IPR001314">
    <property type="entry name" value="Peptidase_S1A"/>
</dbReference>
<dbReference type="PANTHER" id="PTHR15462:SF8">
    <property type="entry name" value="SERINE PROTEASE"/>
    <property type="match status" value="1"/>
</dbReference>
<dbReference type="Pfam" id="PF13365">
    <property type="entry name" value="Trypsin_2"/>
    <property type="match status" value="1"/>
</dbReference>
<evidence type="ECO:0000256" key="2">
    <source>
        <dbReference type="SAM" id="SignalP"/>
    </source>
</evidence>
<protein>
    <submittedName>
        <fullName evidence="3">Trypsin-like serine protease</fullName>
    </submittedName>
</protein>
<sequence length="285" mass="30055">MSLVPSACRMIAVALMTVLPAALTAADSLPWELDSADRRAELIGWEAVGRLDIDRNKTCTGTLVASDLVLTAAHCVLDDENRKIAPSKIIFRAGLRNGEVIAASRGLATAVAAGFENSERLTTTMIRRDVALIKLETPVARALAQPFPIHRTPSVNSDLTVASYGRGRNAVLSIQRTCNKLSFDDRLLTFDCDITFGSSGAPVIAIDGVRPAIIAVVSATGTRDGRAIGLGMELRDTVRALEREIAVGAATPAATAPAVVKRITVGKSTNGSRQPGGSKFLRPGN</sequence>
<proteinExistence type="predicted"/>
<reference evidence="4" key="1">
    <citation type="journal article" date="2019" name="Int. J. Syst. Evol. Microbiol.">
        <title>The Global Catalogue of Microorganisms (GCM) 10K type strain sequencing project: providing services to taxonomists for standard genome sequencing and annotation.</title>
        <authorList>
            <consortium name="The Broad Institute Genomics Platform"/>
            <consortium name="The Broad Institute Genome Sequencing Center for Infectious Disease"/>
            <person name="Wu L."/>
            <person name="Ma J."/>
        </authorList>
    </citation>
    <scope>NUCLEOTIDE SEQUENCE [LARGE SCALE GENOMIC DNA]</scope>
    <source>
        <strain evidence="4">JCM 17190</strain>
    </source>
</reference>
<comment type="caution">
    <text evidence="3">The sequence shown here is derived from an EMBL/GenBank/DDBJ whole genome shotgun (WGS) entry which is preliminary data.</text>
</comment>
<dbReference type="SUPFAM" id="SSF50494">
    <property type="entry name" value="Trypsin-like serine proteases"/>
    <property type="match status" value="1"/>
</dbReference>
<feature type="signal peptide" evidence="2">
    <location>
        <begin position="1"/>
        <end position="25"/>
    </location>
</feature>
<dbReference type="Proteomes" id="UP001399917">
    <property type="component" value="Unassembled WGS sequence"/>
</dbReference>
<evidence type="ECO:0000313" key="3">
    <source>
        <dbReference type="EMBL" id="GAA3864463.1"/>
    </source>
</evidence>
<dbReference type="EMBL" id="BAABDF010000006">
    <property type="protein sequence ID" value="GAA3864463.1"/>
    <property type="molecule type" value="Genomic_DNA"/>
</dbReference>
<feature type="chain" id="PRO_5046026893" evidence="2">
    <location>
        <begin position="26"/>
        <end position="285"/>
    </location>
</feature>
<dbReference type="InterPro" id="IPR050966">
    <property type="entry name" value="Glutamyl_endopeptidase"/>
</dbReference>
<dbReference type="InterPro" id="IPR043504">
    <property type="entry name" value="Peptidase_S1_PA_chymotrypsin"/>
</dbReference>
<dbReference type="InterPro" id="IPR009003">
    <property type="entry name" value="Peptidase_S1_PA"/>
</dbReference>
<evidence type="ECO:0000256" key="1">
    <source>
        <dbReference type="ARBA" id="ARBA00022729"/>
    </source>
</evidence>
<name>A0ABP7K3H5_9RHOB</name>
<dbReference type="InterPro" id="IPR018114">
    <property type="entry name" value="TRYPSIN_HIS"/>
</dbReference>
<dbReference type="PANTHER" id="PTHR15462">
    <property type="entry name" value="SERINE PROTEASE"/>
    <property type="match status" value="1"/>
</dbReference>
<dbReference type="PROSITE" id="PS00134">
    <property type="entry name" value="TRYPSIN_HIS"/>
    <property type="match status" value="1"/>
</dbReference>
<organism evidence="3 4">
    <name type="scientific">Celeribacter arenosi</name>
    <dbReference type="NCBI Taxonomy" id="792649"/>
    <lineage>
        <taxon>Bacteria</taxon>
        <taxon>Pseudomonadati</taxon>
        <taxon>Pseudomonadota</taxon>
        <taxon>Alphaproteobacteria</taxon>
        <taxon>Rhodobacterales</taxon>
        <taxon>Roseobacteraceae</taxon>
        <taxon>Celeribacter</taxon>
    </lineage>
</organism>
<dbReference type="RefSeq" id="WP_344845437.1">
    <property type="nucleotide sequence ID" value="NZ_BAABDF010000006.1"/>
</dbReference>